<dbReference type="EMBL" id="PYBV01000016">
    <property type="protein sequence ID" value="PYC70540.1"/>
    <property type="molecule type" value="Genomic_DNA"/>
</dbReference>
<evidence type="ECO:0000313" key="2">
    <source>
        <dbReference type="Proteomes" id="UP000248333"/>
    </source>
</evidence>
<comment type="caution">
    <text evidence="1">The sequence shown here is derived from an EMBL/GenBank/DDBJ whole genome shotgun (WGS) entry which is preliminary data.</text>
</comment>
<organism evidence="1 2">
    <name type="scientific">Micromonospora arborensis</name>
    <dbReference type="NCBI Taxonomy" id="2116518"/>
    <lineage>
        <taxon>Bacteria</taxon>
        <taxon>Bacillati</taxon>
        <taxon>Actinomycetota</taxon>
        <taxon>Actinomycetes</taxon>
        <taxon>Micromonosporales</taxon>
        <taxon>Micromonosporaceae</taxon>
        <taxon>Micromonospora</taxon>
    </lineage>
</organism>
<dbReference type="AlphaFoldDB" id="A0A318NJU6"/>
<proteinExistence type="predicted"/>
<dbReference type="RefSeq" id="WP_110564140.1">
    <property type="nucleotide sequence ID" value="NZ_JBFAPR010000060.1"/>
</dbReference>
<sequence>MLIDCDGCARRGDGCSGCLLAALFDETSPAAGLVAAEVEAIEVLARAGFDVEVLSAPTRPGAARHLGHRRVA</sequence>
<protein>
    <submittedName>
        <fullName evidence="1">Uncharacterized protein</fullName>
    </submittedName>
</protein>
<accession>A0A318NJU6</accession>
<dbReference type="Proteomes" id="UP000248333">
    <property type="component" value="Unassembled WGS sequence"/>
</dbReference>
<gene>
    <name evidence="1" type="ORF">C7C45_14340</name>
</gene>
<evidence type="ECO:0000313" key="1">
    <source>
        <dbReference type="EMBL" id="PYC70540.1"/>
    </source>
</evidence>
<reference evidence="1 2" key="1">
    <citation type="submission" date="2018-03" db="EMBL/GenBank/DDBJ databases">
        <title>Bioinformatic expansion and discovery of thiopeptide antibiotics.</title>
        <authorList>
            <person name="Schwalen C.J."/>
            <person name="Hudson G.A."/>
            <person name="Mitchell D.A."/>
        </authorList>
    </citation>
    <scope>NUCLEOTIDE SEQUENCE [LARGE SCALE GENOMIC DNA]</scope>
    <source>
        <strain evidence="1 2">NRRL 8041</strain>
    </source>
</reference>
<name>A0A318NJU6_9ACTN</name>
<keyword evidence="2" id="KW-1185">Reference proteome</keyword>